<dbReference type="PRINTS" id="PR00789">
    <property type="entry name" value="OSIALOPTASE"/>
</dbReference>
<comment type="caution">
    <text evidence="8">The sequence shown here is derived from an EMBL/GenBank/DDBJ whole genome shotgun (WGS) entry which is preliminary data.</text>
</comment>
<name>A0A645D770_9ZZZZ</name>
<gene>
    <name evidence="8" type="primary">tsaD_46</name>
    <name evidence="8" type="ORF">SDC9_131984</name>
</gene>
<sequence length="288" mass="30127">MASGEKGLRQSDALFSHVKALPEVIGEVSAAVSERLGGGYKIAAVGVSDSPRNVPGSYMPCFLAGVSAASSTAGLFRVPLYRFSHQEGHIEAALFGAGHCPSGSFYSFHLSGGTCELLRVESESAGVRRTASIVSKTLDITCGQLIDRCGVALGLLFPCGAGLEKLAMESVREFKIKPAVFPDGINISGFENKFLAMLNTSTPSDAAKFVFDAVFECIRAMLGAIPPSDSNTYVVFAGGVMSSSLIKARLIREFPSAASSGRFLFAPPALSSDNAAGIALLARKADMK</sequence>
<proteinExistence type="predicted"/>
<dbReference type="GO" id="GO:0046872">
    <property type="term" value="F:metal ion binding"/>
    <property type="evidence" value="ECO:0007669"/>
    <property type="project" value="UniProtKB-KW"/>
</dbReference>
<reference evidence="8" key="1">
    <citation type="submission" date="2019-08" db="EMBL/GenBank/DDBJ databases">
        <authorList>
            <person name="Kucharzyk K."/>
            <person name="Murdoch R.W."/>
            <person name="Higgins S."/>
            <person name="Loffler F."/>
        </authorList>
    </citation>
    <scope>NUCLEOTIDE SEQUENCE</scope>
</reference>
<dbReference type="EC" id="2.3.1.234" evidence="1"/>
<keyword evidence="2 8" id="KW-0808">Transferase</keyword>
<feature type="domain" description="Gcp-like" evidence="7">
    <location>
        <begin position="54"/>
        <end position="279"/>
    </location>
</feature>
<evidence type="ECO:0000256" key="1">
    <source>
        <dbReference type="ARBA" id="ARBA00012156"/>
    </source>
</evidence>
<evidence type="ECO:0000256" key="6">
    <source>
        <dbReference type="ARBA" id="ARBA00048117"/>
    </source>
</evidence>
<dbReference type="AlphaFoldDB" id="A0A645D770"/>
<dbReference type="GO" id="GO:0008033">
    <property type="term" value="P:tRNA processing"/>
    <property type="evidence" value="ECO:0007669"/>
    <property type="project" value="UniProtKB-KW"/>
</dbReference>
<organism evidence="8">
    <name type="scientific">bioreactor metagenome</name>
    <dbReference type="NCBI Taxonomy" id="1076179"/>
    <lineage>
        <taxon>unclassified sequences</taxon>
        <taxon>metagenomes</taxon>
        <taxon>ecological metagenomes</taxon>
    </lineage>
</organism>
<accession>A0A645D770</accession>
<dbReference type="Pfam" id="PF00814">
    <property type="entry name" value="TsaD"/>
    <property type="match status" value="1"/>
</dbReference>
<dbReference type="GO" id="GO:0061711">
    <property type="term" value="F:tRNA N(6)-L-threonylcarbamoyladenine synthase activity"/>
    <property type="evidence" value="ECO:0007669"/>
    <property type="project" value="UniProtKB-EC"/>
</dbReference>
<evidence type="ECO:0000256" key="4">
    <source>
        <dbReference type="ARBA" id="ARBA00022723"/>
    </source>
</evidence>
<evidence type="ECO:0000256" key="2">
    <source>
        <dbReference type="ARBA" id="ARBA00022679"/>
    </source>
</evidence>
<dbReference type="PANTHER" id="PTHR11735">
    <property type="entry name" value="TRNA N6-ADENOSINE THREONYLCARBAMOYLTRANSFERASE"/>
    <property type="match status" value="1"/>
</dbReference>
<keyword evidence="5 8" id="KW-0012">Acyltransferase</keyword>
<evidence type="ECO:0000256" key="3">
    <source>
        <dbReference type="ARBA" id="ARBA00022694"/>
    </source>
</evidence>
<comment type="catalytic activity">
    <reaction evidence="6">
        <text>L-threonylcarbamoyladenylate + adenosine(37) in tRNA = N(6)-L-threonylcarbamoyladenosine(37) in tRNA + AMP + H(+)</text>
        <dbReference type="Rhea" id="RHEA:37059"/>
        <dbReference type="Rhea" id="RHEA-COMP:10162"/>
        <dbReference type="Rhea" id="RHEA-COMP:10163"/>
        <dbReference type="ChEBI" id="CHEBI:15378"/>
        <dbReference type="ChEBI" id="CHEBI:73682"/>
        <dbReference type="ChEBI" id="CHEBI:74411"/>
        <dbReference type="ChEBI" id="CHEBI:74418"/>
        <dbReference type="ChEBI" id="CHEBI:456215"/>
        <dbReference type="EC" id="2.3.1.234"/>
    </reaction>
</comment>
<dbReference type="GO" id="GO:0005829">
    <property type="term" value="C:cytosol"/>
    <property type="evidence" value="ECO:0007669"/>
    <property type="project" value="TreeGrafter"/>
</dbReference>
<evidence type="ECO:0000256" key="5">
    <source>
        <dbReference type="ARBA" id="ARBA00023315"/>
    </source>
</evidence>
<dbReference type="InterPro" id="IPR017861">
    <property type="entry name" value="KAE1/TsaD"/>
</dbReference>
<protein>
    <recommendedName>
        <fullName evidence="1">N(6)-L-threonylcarbamoyladenine synthase</fullName>
        <ecNumber evidence="1">2.3.1.234</ecNumber>
    </recommendedName>
</protein>
<evidence type="ECO:0000313" key="8">
    <source>
        <dbReference type="EMBL" id="MPM84908.1"/>
    </source>
</evidence>
<dbReference type="InterPro" id="IPR000905">
    <property type="entry name" value="Gcp-like_dom"/>
</dbReference>
<dbReference type="PANTHER" id="PTHR11735:SF11">
    <property type="entry name" value="TRNA THREONYLCARBAMOYLADENOSINE BIOSYNTHESIS PROTEIN TSAB"/>
    <property type="match status" value="1"/>
</dbReference>
<dbReference type="Gene3D" id="3.30.420.40">
    <property type="match status" value="2"/>
</dbReference>
<dbReference type="InterPro" id="IPR043129">
    <property type="entry name" value="ATPase_NBD"/>
</dbReference>
<dbReference type="EMBL" id="VSSQ01033344">
    <property type="protein sequence ID" value="MPM84908.1"/>
    <property type="molecule type" value="Genomic_DNA"/>
</dbReference>
<keyword evidence="4" id="KW-0479">Metal-binding</keyword>
<dbReference type="SUPFAM" id="SSF53067">
    <property type="entry name" value="Actin-like ATPase domain"/>
    <property type="match status" value="1"/>
</dbReference>
<evidence type="ECO:0000259" key="7">
    <source>
        <dbReference type="Pfam" id="PF00814"/>
    </source>
</evidence>
<keyword evidence="3" id="KW-0819">tRNA processing</keyword>